<gene>
    <name evidence="3" type="ORF">DAX91_18770</name>
    <name evidence="4" type="ORF">DAY14_020910</name>
</gene>
<sequence length="347" mass="39252">MAKPDWGALQHQFLAEHAKSGISPKDWCEAQGLNYASAKRYIKIANGSANSQKKSANKTANSQKDKTQKKEKSPSTEKIQITDKPTPEEYLLPIDYYGVSDQQARFAQLIVDGKSRVDAYREAGYSGEGATAYSNASRMLRNARVSRYVHHLRNERQKRYSAELDDVITQLVAIINADPNELAQYRRVNCRYCWGENHKYQWRDLDEQIRAEKKAESENKSPPDLSGGIGFVDNADPNPDCPRCNGEGKGEAFFADTRDLEGDARYLLQGVKLGKFGIEILTADKDSARKELARLILLRTTSERQSLLDVERLELQNEKLRHEIRTLRDGDKDNAIVVHNTLPIPGR</sequence>
<evidence type="ECO:0000256" key="2">
    <source>
        <dbReference type="SAM" id="MobiDB-lite"/>
    </source>
</evidence>
<dbReference type="InterPro" id="IPR038713">
    <property type="entry name" value="Terminase_Gp1_N_sf"/>
</dbReference>
<evidence type="ECO:0000313" key="5">
    <source>
        <dbReference type="Proteomes" id="UP000250700"/>
    </source>
</evidence>
<keyword evidence="1" id="KW-0175">Coiled coil</keyword>
<dbReference type="EMBL" id="CP077693">
    <property type="protein sequence ID" value="QXR49076.1"/>
    <property type="molecule type" value="Genomic_DNA"/>
</dbReference>
<accession>A0A315FX04</accession>
<name>A0A315FX04_SALET</name>
<feature type="coiled-coil region" evidence="1">
    <location>
        <begin position="278"/>
        <end position="330"/>
    </location>
</feature>
<proteinExistence type="predicted"/>
<dbReference type="EMBL" id="QARU01000012">
    <property type="protein sequence ID" value="PUF79478.1"/>
    <property type="molecule type" value="Genomic_DNA"/>
</dbReference>
<reference evidence="3 5" key="1">
    <citation type="submission" date="2018-04" db="EMBL/GenBank/DDBJ databases">
        <title>Whole genome sequencing of Salmonella enterica.</title>
        <authorList>
            <person name="Bell R."/>
        </authorList>
    </citation>
    <scope>NUCLEOTIDE SEQUENCE [LARGE SCALE GENOMIC DNA]</scope>
    <source>
        <strain evidence="3 5">CFSAN058603</strain>
    </source>
</reference>
<dbReference type="Proteomes" id="UP000250700">
    <property type="component" value="Unassembled WGS sequence"/>
</dbReference>
<organism evidence="3 5">
    <name type="scientific">Salmonella enterica I</name>
    <dbReference type="NCBI Taxonomy" id="59201"/>
    <lineage>
        <taxon>Bacteria</taxon>
        <taxon>Pseudomonadati</taxon>
        <taxon>Pseudomonadota</taxon>
        <taxon>Gammaproteobacteria</taxon>
        <taxon>Enterobacterales</taxon>
        <taxon>Enterobacteriaceae</taxon>
        <taxon>Salmonella</taxon>
    </lineage>
</organism>
<evidence type="ECO:0000313" key="3">
    <source>
        <dbReference type="EMBL" id="PUF79478.1"/>
    </source>
</evidence>
<dbReference type="GO" id="GO:0051276">
    <property type="term" value="P:chromosome organization"/>
    <property type="evidence" value="ECO:0007669"/>
    <property type="project" value="InterPro"/>
</dbReference>
<dbReference type="Pfam" id="PF03592">
    <property type="entry name" value="Terminase_2"/>
    <property type="match status" value="1"/>
</dbReference>
<dbReference type="RefSeq" id="WP_088137135.1">
    <property type="nucleotide sequence ID" value="NZ_CP077693.1"/>
</dbReference>
<reference evidence="4" key="2">
    <citation type="submission" date="2018-04" db="EMBL/GenBank/DDBJ databases">
        <authorList>
            <person name="Bell R."/>
        </authorList>
    </citation>
    <scope>NUCLEOTIDE SEQUENCE</scope>
    <source>
        <strain evidence="4">CFSAN058605</strain>
    </source>
</reference>
<protein>
    <submittedName>
        <fullName evidence="3">Terminase small subunit</fullName>
    </submittedName>
</protein>
<dbReference type="InterPro" id="IPR005335">
    <property type="entry name" value="Terminase_ssu"/>
</dbReference>
<reference evidence="4" key="3">
    <citation type="submission" date="2021-05" db="EMBL/GenBank/DDBJ databases">
        <title>Whole genome sequencing of cultured pathogen.</title>
        <authorList>
            <person name="Hoffmann M."/>
            <person name="Balkey M."/>
            <person name="Luo Y."/>
        </authorList>
    </citation>
    <scope>NUCLEOTIDE SEQUENCE</scope>
    <source>
        <strain evidence="4">CFSAN058605</strain>
    </source>
</reference>
<evidence type="ECO:0000313" key="4">
    <source>
        <dbReference type="EMBL" id="QXR49076.1"/>
    </source>
</evidence>
<feature type="compositionally biased region" description="Basic and acidic residues" evidence="2">
    <location>
        <begin position="63"/>
        <end position="75"/>
    </location>
</feature>
<evidence type="ECO:0000256" key="1">
    <source>
        <dbReference type="SAM" id="Coils"/>
    </source>
</evidence>
<dbReference type="Gene3D" id="1.10.10.1400">
    <property type="entry name" value="Terminase, small subunit, N-terminal DNA-binding domain, HTH motif"/>
    <property type="match status" value="1"/>
</dbReference>
<feature type="region of interest" description="Disordered" evidence="2">
    <location>
        <begin position="46"/>
        <end position="84"/>
    </location>
</feature>
<feature type="compositionally biased region" description="Polar residues" evidence="2">
    <location>
        <begin position="47"/>
        <end position="62"/>
    </location>
</feature>
<dbReference type="AlphaFoldDB" id="A0A315FX04"/>